<dbReference type="NCBIfam" id="TIGR00798">
    <property type="entry name" value="mtc"/>
    <property type="match status" value="1"/>
</dbReference>
<evidence type="ECO:0000313" key="11">
    <source>
        <dbReference type="Proteomes" id="UP001208570"/>
    </source>
</evidence>
<dbReference type="PANTHER" id="PTHR11153:SF8">
    <property type="entry name" value="SIDEROFLEXIN-1"/>
    <property type="match status" value="1"/>
</dbReference>
<comment type="caution">
    <text evidence="10">The sequence shown here is derived from an EMBL/GenBank/DDBJ whole genome shotgun (WGS) entry which is preliminary data.</text>
</comment>
<proteinExistence type="inferred from homology"/>
<evidence type="ECO:0000256" key="2">
    <source>
        <dbReference type="ARBA" id="ARBA00005974"/>
    </source>
</evidence>
<name>A0AAD9KA84_9ANNE</name>
<protein>
    <recommendedName>
        <fullName evidence="9">Sidoreflexin</fullName>
    </recommendedName>
</protein>
<comment type="caution">
    <text evidence="9">Lacks conserved residue(s) required for the propagation of feature annotation.</text>
</comment>
<accession>A0AAD9KA84</accession>
<keyword evidence="8 9" id="KW-0472">Membrane</keyword>
<dbReference type="GO" id="GO:0140300">
    <property type="term" value="P:serine import into mitochondrion"/>
    <property type="evidence" value="ECO:0007669"/>
    <property type="project" value="TreeGrafter"/>
</dbReference>
<evidence type="ECO:0000256" key="6">
    <source>
        <dbReference type="ARBA" id="ARBA00022989"/>
    </source>
</evidence>
<organism evidence="10 11">
    <name type="scientific">Paralvinella palmiformis</name>
    <dbReference type="NCBI Taxonomy" id="53620"/>
    <lineage>
        <taxon>Eukaryota</taxon>
        <taxon>Metazoa</taxon>
        <taxon>Spiralia</taxon>
        <taxon>Lophotrochozoa</taxon>
        <taxon>Annelida</taxon>
        <taxon>Polychaeta</taxon>
        <taxon>Sedentaria</taxon>
        <taxon>Canalipalpata</taxon>
        <taxon>Terebellida</taxon>
        <taxon>Terebelliformia</taxon>
        <taxon>Alvinellidae</taxon>
        <taxon>Paralvinella</taxon>
    </lineage>
</organism>
<dbReference type="GO" id="GO:0005743">
    <property type="term" value="C:mitochondrial inner membrane"/>
    <property type="evidence" value="ECO:0007669"/>
    <property type="project" value="TreeGrafter"/>
</dbReference>
<evidence type="ECO:0000313" key="10">
    <source>
        <dbReference type="EMBL" id="KAK2166738.1"/>
    </source>
</evidence>
<dbReference type="PANTHER" id="PTHR11153">
    <property type="entry name" value="SIDEROFLEXIN"/>
    <property type="match status" value="1"/>
</dbReference>
<evidence type="ECO:0000256" key="4">
    <source>
        <dbReference type="ARBA" id="ARBA00022692"/>
    </source>
</evidence>
<keyword evidence="7 9" id="KW-0496">Mitochondrion</keyword>
<comment type="subcellular location">
    <subcellularLocation>
        <location evidence="1 9">Mitochondrion membrane</location>
        <topology evidence="1 9">Multi-pass membrane protein</topology>
    </subcellularLocation>
</comment>
<dbReference type="InterPro" id="IPR004686">
    <property type="entry name" value="Mtc"/>
</dbReference>
<feature type="transmembrane region" description="Helical" evidence="9">
    <location>
        <begin position="269"/>
        <end position="287"/>
    </location>
</feature>
<comment type="similarity">
    <text evidence="2 9">Belongs to the sideroflexin family.</text>
</comment>
<dbReference type="EMBL" id="JAODUP010000036">
    <property type="protein sequence ID" value="KAK2166738.1"/>
    <property type="molecule type" value="Genomic_DNA"/>
</dbReference>
<gene>
    <name evidence="10" type="ORF">LSH36_36g08017</name>
</gene>
<dbReference type="Pfam" id="PF03820">
    <property type="entry name" value="SFXNs"/>
    <property type="match status" value="1"/>
</dbReference>
<evidence type="ECO:0000256" key="8">
    <source>
        <dbReference type="ARBA" id="ARBA00023136"/>
    </source>
</evidence>
<keyword evidence="11" id="KW-1185">Reference proteome</keyword>
<keyword evidence="3" id="KW-0813">Transport</keyword>
<evidence type="ECO:0000256" key="3">
    <source>
        <dbReference type="ARBA" id="ARBA00022448"/>
    </source>
</evidence>
<keyword evidence="4 9" id="KW-0812">Transmembrane</keyword>
<dbReference type="AlphaFoldDB" id="A0AAD9KA84"/>
<evidence type="ECO:0000256" key="5">
    <source>
        <dbReference type="ARBA" id="ARBA00022970"/>
    </source>
</evidence>
<dbReference type="GO" id="GO:0015075">
    <property type="term" value="F:monoatomic ion transmembrane transporter activity"/>
    <property type="evidence" value="ECO:0007669"/>
    <property type="project" value="InterPro"/>
</dbReference>
<evidence type="ECO:0000256" key="1">
    <source>
        <dbReference type="ARBA" id="ARBA00004225"/>
    </source>
</evidence>
<sequence length="347" mass="38725">MSRLIQPGAVNLDEPRYDQGTYMGRAKHFFITTNPLNLFVTSTTLEHAKEIVEGYRKGILVKQLTEDELWKAKHLYDSAYHPDTKDKMLLIGRMSAQVPMNMTITGMMMTFYKTTPAVVFWQWINQSFNAIVNYTNRSGDNPISTQRLGVSYVAATTAATATALGLNKMVKNLPPLVGRYVPFAAVAAANCINIPLMRSRELTEGIPVFTEDNTRIGNSKNAAMKAIPQVVISRIIMATPGMMIPPILMQRLERGILKKYPVLNAPIQVLLVGVLLVFATPMCCALFPQKSSMAVSKLEPELKKHLEELGKTDEIIYFNKGFVRIDMSPFVNLADGLESLMRCLPSF</sequence>
<dbReference type="Proteomes" id="UP001208570">
    <property type="component" value="Unassembled WGS sequence"/>
</dbReference>
<evidence type="ECO:0000256" key="9">
    <source>
        <dbReference type="RuleBase" id="RU362000"/>
    </source>
</evidence>
<evidence type="ECO:0000256" key="7">
    <source>
        <dbReference type="ARBA" id="ARBA00023128"/>
    </source>
</evidence>
<keyword evidence="6 9" id="KW-1133">Transmembrane helix</keyword>
<reference evidence="10" key="1">
    <citation type="journal article" date="2023" name="Mol. Biol. Evol.">
        <title>Third-Generation Sequencing Reveals the Adaptive Role of the Epigenome in Three Deep-Sea Polychaetes.</title>
        <authorList>
            <person name="Perez M."/>
            <person name="Aroh O."/>
            <person name="Sun Y."/>
            <person name="Lan Y."/>
            <person name="Juniper S.K."/>
            <person name="Young C.R."/>
            <person name="Angers B."/>
            <person name="Qian P.Y."/>
        </authorList>
    </citation>
    <scope>NUCLEOTIDE SEQUENCE</scope>
    <source>
        <strain evidence="10">P08H-3</strain>
    </source>
</reference>
<feature type="transmembrane region" description="Helical" evidence="9">
    <location>
        <begin position="230"/>
        <end position="249"/>
    </location>
</feature>
<keyword evidence="5" id="KW-0029">Amino-acid transport</keyword>